<dbReference type="InterPro" id="IPR000515">
    <property type="entry name" value="MetI-like"/>
</dbReference>
<feature type="transmembrane region" description="Helical" evidence="7">
    <location>
        <begin position="27"/>
        <end position="50"/>
    </location>
</feature>
<evidence type="ECO:0000256" key="6">
    <source>
        <dbReference type="ARBA" id="ARBA00023136"/>
    </source>
</evidence>
<keyword evidence="11" id="KW-1185">Reference proteome</keyword>
<organism evidence="10 11">
    <name type="scientific">Burkholderia plantarii</name>
    <dbReference type="NCBI Taxonomy" id="41899"/>
    <lineage>
        <taxon>Bacteria</taxon>
        <taxon>Pseudomonadati</taxon>
        <taxon>Pseudomonadota</taxon>
        <taxon>Betaproteobacteria</taxon>
        <taxon>Burkholderiales</taxon>
        <taxon>Burkholderiaceae</taxon>
        <taxon>Burkholderia</taxon>
    </lineage>
</organism>
<evidence type="ECO:0000313" key="11">
    <source>
        <dbReference type="Proteomes" id="UP000031838"/>
    </source>
</evidence>
<feature type="compositionally biased region" description="Low complexity" evidence="8">
    <location>
        <begin position="7"/>
        <end position="17"/>
    </location>
</feature>
<dbReference type="Gene3D" id="1.10.3720.10">
    <property type="entry name" value="MetI-like"/>
    <property type="match status" value="1"/>
</dbReference>
<keyword evidence="5 7" id="KW-1133">Transmembrane helix</keyword>
<dbReference type="Proteomes" id="UP000031838">
    <property type="component" value="Chromosome 2"/>
</dbReference>
<dbReference type="OrthoDB" id="8138334at2"/>
<dbReference type="RefSeq" id="WP_042628043.1">
    <property type="nucleotide sequence ID" value="NZ_CP002581.1"/>
</dbReference>
<feature type="compositionally biased region" description="Basic residues" evidence="8">
    <location>
        <begin position="18"/>
        <end position="27"/>
    </location>
</feature>
<reference evidence="11" key="1">
    <citation type="submission" date="2011-03" db="EMBL/GenBank/DDBJ databases">
        <authorList>
            <person name="Voget S."/>
            <person name="Streit W.R."/>
            <person name="Jaeger K.E."/>
            <person name="Daniel R."/>
        </authorList>
    </citation>
    <scope>NUCLEOTIDE SEQUENCE [LARGE SCALE GENOMIC DNA]</scope>
    <source>
        <strain evidence="11">PG1</strain>
    </source>
</reference>
<dbReference type="AlphaFoldDB" id="A0A0B6S5E1"/>
<dbReference type="CDD" id="cd06261">
    <property type="entry name" value="TM_PBP2"/>
    <property type="match status" value="1"/>
</dbReference>
<keyword evidence="6 7" id="KW-0472">Membrane</keyword>
<comment type="subcellular location">
    <subcellularLocation>
        <location evidence="1 7">Cell membrane</location>
        <topology evidence="1 7">Multi-pass membrane protein</topology>
    </subcellularLocation>
</comment>
<evidence type="ECO:0000256" key="4">
    <source>
        <dbReference type="ARBA" id="ARBA00022692"/>
    </source>
</evidence>
<feature type="domain" description="ABC transmembrane type-1" evidence="9">
    <location>
        <begin position="80"/>
        <end position="264"/>
    </location>
</feature>
<keyword evidence="2 7" id="KW-0813">Transport</keyword>
<reference evidence="10 11" key="2">
    <citation type="journal article" date="2016" name="Appl. Microbiol. Biotechnol.">
        <title>Mutations improving production and secretion of extracellular lipase by Burkholderia glumae PG1.</title>
        <authorList>
            <person name="Knapp A."/>
            <person name="Voget S."/>
            <person name="Gao R."/>
            <person name="Zaburannyi N."/>
            <person name="Krysciak D."/>
            <person name="Breuer M."/>
            <person name="Hauer B."/>
            <person name="Streit W.R."/>
            <person name="Muller R."/>
            <person name="Daniel R."/>
            <person name="Jaeger K.E."/>
        </authorList>
    </citation>
    <scope>NUCLEOTIDE SEQUENCE [LARGE SCALE GENOMIC DNA]</scope>
    <source>
        <strain evidence="10 11">PG1</strain>
    </source>
</reference>
<evidence type="ECO:0000313" key="10">
    <source>
        <dbReference type="EMBL" id="AJK49639.1"/>
    </source>
</evidence>
<dbReference type="HOGENOM" id="CLU_046113_2_2_4"/>
<evidence type="ECO:0000259" key="9">
    <source>
        <dbReference type="PROSITE" id="PS50928"/>
    </source>
</evidence>
<evidence type="ECO:0000256" key="5">
    <source>
        <dbReference type="ARBA" id="ARBA00022989"/>
    </source>
</evidence>
<gene>
    <name evidence="10" type="ORF">BGL_2c15720</name>
</gene>
<feature type="transmembrane region" description="Helical" evidence="7">
    <location>
        <begin position="246"/>
        <end position="267"/>
    </location>
</feature>
<feature type="region of interest" description="Disordered" evidence="8">
    <location>
        <begin position="1"/>
        <end position="27"/>
    </location>
</feature>
<name>A0A0B6S5E1_BURPL</name>
<sequence>MSDVAMSSNSSNSSNLPPRRRAKPRRAARLGTTGAVALVVVLLIGFWQLAVSAGWINGKLLGSPTGIWLALRQGLDGGTLVGDTLVTFYETVLGLVIGSGLGIAAGLLLWFVPRVSGVAEGLSIILNSIPKIALGPLIVIWFGSDMASKVWLAGISTFAVAMISACAASREIDRDLLNLFRSFNARPALIFTKLILPGALPWVFSTLRVNIGFALIGAVVGEYIASQAGLGHEVFVAGSLFDLNTVWLGIIVLTLMATLLSWIVQFTEAKVISWKAR</sequence>
<keyword evidence="4 7" id="KW-0812">Transmembrane</keyword>
<evidence type="ECO:0000256" key="1">
    <source>
        <dbReference type="ARBA" id="ARBA00004651"/>
    </source>
</evidence>
<accession>A0A0B6S5E1</accession>
<dbReference type="EMBL" id="CP002581">
    <property type="protein sequence ID" value="AJK49639.1"/>
    <property type="molecule type" value="Genomic_DNA"/>
</dbReference>
<evidence type="ECO:0000256" key="8">
    <source>
        <dbReference type="SAM" id="MobiDB-lite"/>
    </source>
</evidence>
<feature type="transmembrane region" description="Helical" evidence="7">
    <location>
        <begin position="124"/>
        <end position="144"/>
    </location>
</feature>
<protein>
    <submittedName>
        <fullName evidence="10">ABC transporter, inner membrane protein</fullName>
    </submittedName>
</protein>
<evidence type="ECO:0000256" key="2">
    <source>
        <dbReference type="ARBA" id="ARBA00022448"/>
    </source>
</evidence>
<dbReference type="KEGG" id="bgp:BGL_2c15720"/>
<proteinExistence type="inferred from homology"/>
<dbReference type="Pfam" id="PF00528">
    <property type="entry name" value="BPD_transp_1"/>
    <property type="match status" value="1"/>
</dbReference>
<dbReference type="GO" id="GO:0055085">
    <property type="term" value="P:transmembrane transport"/>
    <property type="evidence" value="ECO:0007669"/>
    <property type="project" value="InterPro"/>
</dbReference>
<comment type="similarity">
    <text evidence="7">Belongs to the binding-protein-dependent transport system permease family.</text>
</comment>
<feature type="transmembrane region" description="Helical" evidence="7">
    <location>
        <begin position="188"/>
        <end position="204"/>
    </location>
</feature>
<dbReference type="SUPFAM" id="SSF161098">
    <property type="entry name" value="MetI-like"/>
    <property type="match status" value="1"/>
</dbReference>
<dbReference type="InterPro" id="IPR035906">
    <property type="entry name" value="MetI-like_sf"/>
</dbReference>
<keyword evidence="3" id="KW-1003">Cell membrane</keyword>
<evidence type="ECO:0000256" key="3">
    <source>
        <dbReference type="ARBA" id="ARBA00022475"/>
    </source>
</evidence>
<feature type="transmembrane region" description="Helical" evidence="7">
    <location>
        <begin position="150"/>
        <end position="168"/>
    </location>
</feature>
<dbReference type="GO" id="GO:0005886">
    <property type="term" value="C:plasma membrane"/>
    <property type="evidence" value="ECO:0007669"/>
    <property type="project" value="UniProtKB-SubCell"/>
</dbReference>
<feature type="transmembrane region" description="Helical" evidence="7">
    <location>
        <begin position="92"/>
        <end position="112"/>
    </location>
</feature>
<dbReference type="PANTHER" id="PTHR30151:SF19">
    <property type="entry name" value="ABC TRANSPORTER PERMEASE"/>
    <property type="match status" value="1"/>
</dbReference>
<dbReference type="PANTHER" id="PTHR30151">
    <property type="entry name" value="ALKANE SULFONATE ABC TRANSPORTER-RELATED, MEMBRANE SUBUNIT"/>
    <property type="match status" value="1"/>
</dbReference>
<dbReference type="PROSITE" id="PS50928">
    <property type="entry name" value="ABC_TM1"/>
    <property type="match status" value="1"/>
</dbReference>
<evidence type="ECO:0000256" key="7">
    <source>
        <dbReference type="RuleBase" id="RU363032"/>
    </source>
</evidence>